<dbReference type="Gene3D" id="3.40.50.300">
    <property type="entry name" value="P-loop containing nucleotide triphosphate hydrolases"/>
    <property type="match status" value="1"/>
</dbReference>
<proteinExistence type="predicted"/>
<keyword evidence="3" id="KW-1185">Reference proteome</keyword>
<organism evidence="2 3">
    <name type="scientific">Trifolium medium</name>
    <dbReference type="NCBI Taxonomy" id="97028"/>
    <lineage>
        <taxon>Eukaryota</taxon>
        <taxon>Viridiplantae</taxon>
        <taxon>Streptophyta</taxon>
        <taxon>Embryophyta</taxon>
        <taxon>Tracheophyta</taxon>
        <taxon>Spermatophyta</taxon>
        <taxon>Magnoliopsida</taxon>
        <taxon>eudicotyledons</taxon>
        <taxon>Gunneridae</taxon>
        <taxon>Pentapetalae</taxon>
        <taxon>rosids</taxon>
        <taxon>fabids</taxon>
        <taxon>Fabales</taxon>
        <taxon>Fabaceae</taxon>
        <taxon>Papilionoideae</taxon>
        <taxon>50 kb inversion clade</taxon>
        <taxon>NPAAA clade</taxon>
        <taxon>Hologalegina</taxon>
        <taxon>IRL clade</taxon>
        <taxon>Trifolieae</taxon>
        <taxon>Trifolium</taxon>
    </lineage>
</organism>
<dbReference type="GO" id="GO:0043531">
    <property type="term" value="F:ADP binding"/>
    <property type="evidence" value="ECO:0007669"/>
    <property type="project" value="InterPro"/>
</dbReference>
<dbReference type="InterPro" id="IPR027417">
    <property type="entry name" value="P-loop_NTPase"/>
</dbReference>
<name>A0A392NRE0_9FABA</name>
<dbReference type="Gene3D" id="1.10.8.430">
    <property type="entry name" value="Helical domain of apoptotic protease-activating factors"/>
    <property type="match status" value="1"/>
</dbReference>
<dbReference type="AlphaFoldDB" id="A0A392NRE0"/>
<evidence type="ECO:0000313" key="2">
    <source>
        <dbReference type="EMBL" id="MCI02448.1"/>
    </source>
</evidence>
<dbReference type="Proteomes" id="UP000265520">
    <property type="component" value="Unassembled WGS sequence"/>
</dbReference>
<sequence>MIGIWGMGGSGKTTTVTAIYNQFQCKFENHGFIENIREVCNGGVKGIKQLQKQLLADVLKSNEKIYGTASGITTLEKRFMGKRALIVLDDVSTFDQVEALCGNSKCFGAGSVLIVTSRDVNILKKLEVDYIYSIKEMNEIKSLELFSWHAFRQPNPKGEFSELSSSIVAYCKGLPLALEIIGCFLHDRTVQEWESTLSTLEKIPDGQVHKKLRISYDGLKNDTEKDIFLDICCFFIGEDRAYVS</sequence>
<comment type="caution">
    <text evidence="2">The sequence shown here is derived from an EMBL/GenBank/DDBJ whole genome shotgun (WGS) entry which is preliminary data.</text>
</comment>
<accession>A0A392NRE0</accession>
<protein>
    <submittedName>
        <fullName evidence="2">TMV resistance protein N</fullName>
    </submittedName>
</protein>
<dbReference type="GO" id="GO:0006952">
    <property type="term" value="P:defense response"/>
    <property type="evidence" value="ECO:0007669"/>
    <property type="project" value="InterPro"/>
</dbReference>
<dbReference type="Pfam" id="PF00931">
    <property type="entry name" value="NB-ARC"/>
    <property type="match status" value="1"/>
</dbReference>
<dbReference type="EMBL" id="LXQA010049129">
    <property type="protein sequence ID" value="MCI02448.1"/>
    <property type="molecule type" value="Genomic_DNA"/>
</dbReference>
<evidence type="ECO:0000313" key="3">
    <source>
        <dbReference type="Proteomes" id="UP000265520"/>
    </source>
</evidence>
<dbReference type="PANTHER" id="PTHR11017:SF560">
    <property type="entry name" value="RESISTANCE PROTEIN (TIR-NBS-LRR CLASS), PUTATIVE-RELATED"/>
    <property type="match status" value="1"/>
</dbReference>
<dbReference type="PANTHER" id="PTHR11017">
    <property type="entry name" value="LEUCINE-RICH REPEAT-CONTAINING PROTEIN"/>
    <property type="match status" value="1"/>
</dbReference>
<dbReference type="InterPro" id="IPR042197">
    <property type="entry name" value="Apaf_helical"/>
</dbReference>
<feature type="non-terminal residue" evidence="2">
    <location>
        <position position="244"/>
    </location>
</feature>
<feature type="domain" description="NB-ARC" evidence="1">
    <location>
        <begin position="1"/>
        <end position="153"/>
    </location>
</feature>
<dbReference type="SUPFAM" id="SSF52540">
    <property type="entry name" value="P-loop containing nucleoside triphosphate hydrolases"/>
    <property type="match status" value="1"/>
</dbReference>
<dbReference type="InterPro" id="IPR002182">
    <property type="entry name" value="NB-ARC"/>
</dbReference>
<dbReference type="PRINTS" id="PR00364">
    <property type="entry name" value="DISEASERSIST"/>
</dbReference>
<reference evidence="2 3" key="1">
    <citation type="journal article" date="2018" name="Front. Plant Sci.">
        <title>Red Clover (Trifolium pratense) and Zigzag Clover (T. medium) - A Picture of Genomic Similarities and Differences.</title>
        <authorList>
            <person name="Dluhosova J."/>
            <person name="Istvanek J."/>
            <person name="Nedelnik J."/>
            <person name="Repkova J."/>
        </authorList>
    </citation>
    <scope>NUCLEOTIDE SEQUENCE [LARGE SCALE GENOMIC DNA]</scope>
    <source>
        <strain evidence="3">cv. 10/8</strain>
        <tissue evidence="2">Leaf</tissue>
    </source>
</reference>
<evidence type="ECO:0000259" key="1">
    <source>
        <dbReference type="Pfam" id="PF00931"/>
    </source>
</evidence>
<dbReference type="InterPro" id="IPR044974">
    <property type="entry name" value="Disease_R_plants"/>
</dbReference>